<dbReference type="EMBL" id="JBBIAA010000007">
    <property type="protein sequence ID" value="MEJ5945391.1"/>
    <property type="molecule type" value="Genomic_DNA"/>
</dbReference>
<feature type="region of interest" description="Disordered" evidence="1">
    <location>
        <begin position="1"/>
        <end position="59"/>
    </location>
</feature>
<reference evidence="2 3" key="1">
    <citation type="journal article" date="2017" name="Int. J. Syst. Evol. Microbiol.">
        <title>Pseudokineococcus basanitobsidens sp. nov., isolated from volcanic rock.</title>
        <authorList>
            <person name="Lee D.W."/>
            <person name="Park M.Y."/>
            <person name="Kim J.J."/>
            <person name="Kim B.S."/>
        </authorList>
    </citation>
    <scope>NUCLEOTIDE SEQUENCE [LARGE SCALE GENOMIC DNA]</scope>
    <source>
        <strain evidence="2 3">DSM 103726</strain>
    </source>
</reference>
<evidence type="ECO:0000256" key="1">
    <source>
        <dbReference type="SAM" id="MobiDB-lite"/>
    </source>
</evidence>
<dbReference type="InterPro" id="IPR021903">
    <property type="entry name" value="DUF3515"/>
</dbReference>
<organism evidence="2 3">
    <name type="scientific">Pseudokineococcus basanitobsidens</name>
    <dbReference type="NCBI Taxonomy" id="1926649"/>
    <lineage>
        <taxon>Bacteria</taxon>
        <taxon>Bacillati</taxon>
        <taxon>Actinomycetota</taxon>
        <taxon>Actinomycetes</taxon>
        <taxon>Kineosporiales</taxon>
        <taxon>Kineosporiaceae</taxon>
        <taxon>Pseudokineococcus</taxon>
    </lineage>
</organism>
<gene>
    <name evidence="2" type="ORF">WDZ17_08795</name>
</gene>
<keyword evidence="3" id="KW-1185">Reference proteome</keyword>
<dbReference type="Proteomes" id="UP001387100">
    <property type="component" value="Unassembled WGS sequence"/>
</dbReference>
<protein>
    <submittedName>
        <fullName evidence="2">DUF3515 family protein</fullName>
    </submittedName>
</protein>
<comment type="caution">
    <text evidence="2">The sequence shown here is derived from an EMBL/GenBank/DDBJ whole genome shotgun (WGS) entry which is preliminary data.</text>
</comment>
<dbReference type="Pfam" id="PF12028">
    <property type="entry name" value="DUF3515"/>
    <property type="match status" value="1"/>
</dbReference>
<dbReference type="RefSeq" id="WP_339574775.1">
    <property type="nucleotide sequence ID" value="NZ_JBBIAA010000007.1"/>
</dbReference>
<sequence>MSLRHPAHRRAHRPAHRRAHRPAHRRAHRPAHRRAHRPAHRRAHRPAHRRAHRRAHRPARLRAVAAVLTAVGLTSGCTASVREVPPADQAADPGCAQVLVLLRDVDEVAGLPRVPTTGQSTAAWAAEDGSAEVVLRCGVALPGPTTDACLAVDGVDWVASDEEASPPWTTYGRVPATEVDASGDLLAADVLPTVGGAVSGLEQQRACA</sequence>
<evidence type="ECO:0000313" key="3">
    <source>
        <dbReference type="Proteomes" id="UP001387100"/>
    </source>
</evidence>
<accession>A0ABU8RK69</accession>
<name>A0ABU8RK69_9ACTN</name>
<evidence type="ECO:0000313" key="2">
    <source>
        <dbReference type="EMBL" id="MEJ5945391.1"/>
    </source>
</evidence>
<proteinExistence type="predicted"/>